<reference evidence="1 2" key="1">
    <citation type="submission" date="2020-07" db="EMBL/GenBank/DDBJ databases">
        <title>Sequencing the genomes of 1000 actinobacteria strains.</title>
        <authorList>
            <person name="Klenk H.-P."/>
        </authorList>
    </citation>
    <scope>NUCLEOTIDE SEQUENCE [LARGE SCALE GENOMIC DNA]</scope>
    <source>
        <strain evidence="1 2">DSM 23141</strain>
    </source>
</reference>
<keyword evidence="2" id="KW-1185">Reference proteome</keyword>
<gene>
    <name evidence="1" type="ORF">BJ979_002564</name>
</gene>
<dbReference type="AlphaFoldDB" id="A0A852YL63"/>
<comment type="caution">
    <text evidence="1">The sequence shown here is derived from an EMBL/GenBank/DDBJ whole genome shotgun (WGS) entry which is preliminary data.</text>
</comment>
<sequence>MEQEAAFDQVATALRASSGLWESDGFIAAFPGGFERLVSGLVHTIGPERIEWIESRFIPASPKAEAVVLADGLVLHAVLTGEGFGLHVRPLVVRALSVTATPLVHPAAANGGAATDFGDSALTERITVSEGEESTFRFSAEIDGLDQLAFPWQPETSAQLERLSAQYQRMLARLH</sequence>
<dbReference type="EMBL" id="JACBZY010000001">
    <property type="protein sequence ID" value="NYG99938.1"/>
    <property type="molecule type" value="Genomic_DNA"/>
</dbReference>
<name>A0A852YL63_9MICO</name>
<evidence type="ECO:0000313" key="2">
    <source>
        <dbReference type="Proteomes" id="UP000553888"/>
    </source>
</evidence>
<protein>
    <submittedName>
        <fullName evidence="1">Uncharacterized protein</fullName>
    </submittedName>
</protein>
<organism evidence="1 2">
    <name type="scientific">Schumannella luteola</name>
    <dbReference type="NCBI Taxonomy" id="472059"/>
    <lineage>
        <taxon>Bacteria</taxon>
        <taxon>Bacillati</taxon>
        <taxon>Actinomycetota</taxon>
        <taxon>Actinomycetes</taxon>
        <taxon>Micrococcales</taxon>
        <taxon>Microbacteriaceae</taxon>
        <taxon>Schumannella</taxon>
    </lineage>
</organism>
<proteinExistence type="predicted"/>
<dbReference type="Proteomes" id="UP000553888">
    <property type="component" value="Unassembled WGS sequence"/>
</dbReference>
<evidence type="ECO:0000313" key="1">
    <source>
        <dbReference type="EMBL" id="NYG99938.1"/>
    </source>
</evidence>
<dbReference type="RefSeq" id="WP_179568456.1">
    <property type="nucleotide sequence ID" value="NZ_JACBZY010000001.1"/>
</dbReference>
<accession>A0A852YL63</accession>